<protein>
    <submittedName>
        <fullName evidence="1">Uncharacterized protein</fullName>
    </submittedName>
</protein>
<accession>A0AAU8KTY5</accession>
<reference evidence="1" key="1">
    <citation type="submission" date="2024-05" db="EMBL/GenBank/DDBJ databases">
        <title>Defense systems in Pseudomonas aeruginosa.</title>
        <authorList>
            <person name="van den Berg D.F."/>
            <person name="Costa R.A."/>
        </authorList>
    </citation>
    <scope>NUCLEOTIDE SEQUENCE</scope>
</reference>
<organism evidence="1">
    <name type="scientific">Pseudomonas phage vB_PaeM_FBPa36</name>
    <dbReference type="NCBI Taxonomy" id="3231237"/>
    <lineage>
        <taxon>Viruses</taxon>
    </lineage>
</organism>
<evidence type="ECO:0000313" key="1">
    <source>
        <dbReference type="EMBL" id="XCN26512.1"/>
    </source>
</evidence>
<name>A0AAU8KTY5_9VIRU</name>
<dbReference type="EMBL" id="PP813861">
    <property type="protein sequence ID" value="XCN26512.1"/>
    <property type="molecule type" value="Genomic_DNA"/>
</dbReference>
<proteinExistence type="predicted"/>
<sequence>MGLRYAGYSVKATVTDREGESHVFDGFAKPGEGNSVYPGANGEGDKRLAARRALELFMDSPVFEELTSDMYGTFDVRFNSLIHTEIIKTI</sequence>